<sequence length="532" mass="60123">MDDACKRFFDTTELLDLLTSLLAPVDISALIRTNRRMYKDCSPSLYKTLLVDVLSGKEWAILTSIPCLLGLGRNIHHVRTLRVGPVELAYLYNCFIASETTQSLLLDTPATVSPLPQWLSPTDRHSRKVMPLPPMTNLRHLELFELPSSLQRYPMVDKAYKLSGADNPQAIAAQFCWIILLNPRLTQLEVEYDSVVNVLGSRLFVKAVSGLSQLTMLSVRDALVEATSRTGEIRRQEPLTNLGELDLWDFGESTSTEDILAIIAQCPNIKTFEIPILSEKHDHDVIGEFIGTECPRIYILYLAYGDHGLEVDGLLLFRIMNTLPPQQVEEVYFNGSVAAIASVNSDFSRSFLRHSTTLRMVYILWTGLTARISLAAILEQCVNLTELFLLSSCEPGRELFTTLADLLERPWNTLKLSHLSLAVSECGIPNYAGKQPYHTRPLPIVLSDVERAHFGRLEELYRRIGSLSDISLVNVHLAVGENEGEEEMRSIEEVKYYTNMIQAGRETGLPDFWRFFRGMRQMREVSGPFLRL</sequence>
<dbReference type="OrthoDB" id="2429131at2759"/>
<dbReference type="Proteomes" id="UP000823405">
    <property type="component" value="Unassembled WGS sequence"/>
</dbReference>
<name>A0A9P6QRW5_9FUNG</name>
<organism evidence="1 2">
    <name type="scientific">Linnemannia gamsii</name>
    <dbReference type="NCBI Taxonomy" id="64522"/>
    <lineage>
        <taxon>Eukaryota</taxon>
        <taxon>Fungi</taxon>
        <taxon>Fungi incertae sedis</taxon>
        <taxon>Mucoromycota</taxon>
        <taxon>Mortierellomycotina</taxon>
        <taxon>Mortierellomycetes</taxon>
        <taxon>Mortierellales</taxon>
        <taxon>Mortierellaceae</taxon>
        <taxon>Linnemannia</taxon>
    </lineage>
</organism>
<reference evidence="1" key="1">
    <citation type="journal article" date="2020" name="Fungal Divers.">
        <title>Resolving the Mortierellaceae phylogeny through synthesis of multi-gene phylogenetics and phylogenomics.</title>
        <authorList>
            <person name="Vandepol N."/>
            <person name="Liber J."/>
            <person name="Desiro A."/>
            <person name="Na H."/>
            <person name="Kennedy M."/>
            <person name="Barry K."/>
            <person name="Grigoriev I.V."/>
            <person name="Miller A.N."/>
            <person name="O'Donnell K."/>
            <person name="Stajich J.E."/>
            <person name="Bonito G."/>
        </authorList>
    </citation>
    <scope>NUCLEOTIDE SEQUENCE</scope>
    <source>
        <strain evidence="1">NVP60</strain>
    </source>
</reference>
<evidence type="ECO:0000313" key="1">
    <source>
        <dbReference type="EMBL" id="KAG0290329.1"/>
    </source>
</evidence>
<dbReference type="AlphaFoldDB" id="A0A9P6QRW5"/>
<protein>
    <submittedName>
        <fullName evidence="1">Uncharacterized protein</fullName>
    </submittedName>
</protein>
<evidence type="ECO:0000313" key="2">
    <source>
        <dbReference type="Proteomes" id="UP000823405"/>
    </source>
</evidence>
<accession>A0A9P6QRW5</accession>
<gene>
    <name evidence="1" type="ORF">BGZ97_006197</name>
</gene>
<dbReference type="SUPFAM" id="SSF52047">
    <property type="entry name" value="RNI-like"/>
    <property type="match status" value="1"/>
</dbReference>
<keyword evidence="2" id="KW-1185">Reference proteome</keyword>
<proteinExistence type="predicted"/>
<dbReference type="EMBL" id="JAAAIN010002753">
    <property type="protein sequence ID" value="KAG0290329.1"/>
    <property type="molecule type" value="Genomic_DNA"/>
</dbReference>
<comment type="caution">
    <text evidence="1">The sequence shown here is derived from an EMBL/GenBank/DDBJ whole genome shotgun (WGS) entry which is preliminary data.</text>
</comment>
<dbReference type="Gene3D" id="3.80.10.10">
    <property type="entry name" value="Ribonuclease Inhibitor"/>
    <property type="match status" value="1"/>
</dbReference>
<dbReference type="InterPro" id="IPR032675">
    <property type="entry name" value="LRR_dom_sf"/>
</dbReference>